<keyword evidence="6" id="KW-0560">Oxidoreductase</keyword>
<dbReference type="EMBL" id="CP007798">
    <property type="protein sequence ID" value="AIB16642.1"/>
    <property type="molecule type" value="Genomic_DNA"/>
</dbReference>
<sequence>MKVLILGTSGQVGTELMRAAWPQGTELVGLARPDVDMARPETVEAAVAAHAPGLAPDLVVNATAYTAVDKAESDQETAFAVNRDGPARLAASCAACGIPLIHISTDYVFDGTKPAPYAEDDPVAPLGVYGASKEAGEAAVRAALPQHVILRTSWVYAAHGANFVKTMLRFGREREEMRVVADQHGAPTAAADIAAAIVTIAERIAAGSGADGVPTGVPGDIPWGTYHFTGAGETTWHGFAERIFQRLEAATGRRPRLQAITTADYPTPARRPANSRLDCARIRSAFGIEAPRWEDSLDRVLDELLSPTAS</sequence>
<dbReference type="SUPFAM" id="SSF51735">
    <property type="entry name" value="NAD(P)-binding Rossmann-fold domains"/>
    <property type="match status" value="1"/>
</dbReference>
<comment type="similarity">
    <text evidence="2 6">Belongs to the dTDP-4-dehydrorhamnose reductase family.</text>
</comment>
<geneLocation type="plasmid" evidence="8 9">
    <name>AbAZ39_p5</name>
</geneLocation>
<organism evidence="8 9">
    <name type="scientific">Azospirillum argentinense</name>
    <dbReference type="NCBI Taxonomy" id="2970906"/>
    <lineage>
        <taxon>Bacteria</taxon>
        <taxon>Pseudomonadati</taxon>
        <taxon>Pseudomonadota</taxon>
        <taxon>Alphaproteobacteria</taxon>
        <taxon>Rhodospirillales</taxon>
        <taxon>Azospirillaceae</taxon>
        <taxon>Azospirillum</taxon>
    </lineage>
</organism>
<evidence type="ECO:0000313" key="8">
    <source>
        <dbReference type="EMBL" id="AIB16642.1"/>
    </source>
</evidence>
<comment type="cofactor">
    <cofactor evidence="6">
        <name>Mg(2+)</name>
        <dbReference type="ChEBI" id="CHEBI:18420"/>
    </cofactor>
    <text evidence="6">Binds 1 Mg(2+) ion per monomer.</text>
</comment>
<dbReference type="GO" id="GO:0008831">
    <property type="term" value="F:dTDP-4-dehydrorhamnose reductase activity"/>
    <property type="evidence" value="ECO:0007669"/>
    <property type="project" value="UniProtKB-EC"/>
</dbReference>
<evidence type="ECO:0000256" key="4">
    <source>
        <dbReference type="ARBA" id="ARBA00017099"/>
    </source>
</evidence>
<evidence type="ECO:0000256" key="5">
    <source>
        <dbReference type="ARBA" id="ARBA00048200"/>
    </source>
</evidence>
<evidence type="ECO:0000313" key="9">
    <source>
        <dbReference type="Proteomes" id="UP000027186"/>
    </source>
</evidence>
<reference evidence="8 9" key="1">
    <citation type="journal article" date="2014" name="Genome Announc.">
        <title>Complete Genome Sequence of the Model Rhizosphere Strain Azospirillum brasilense Az39, Successfully Applied in Agriculture.</title>
        <authorList>
            <person name="Rivera D."/>
            <person name="Revale S."/>
            <person name="Molina R."/>
            <person name="Gualpa J."/>
            <person name="Puente M."/>
            <person name="Maroniche G."/>
            <person name="Paris G."/>
            <person name="Baker D."/>
            <person name="Clavijo B."/>
            <person name="McLay K."/>
            <person name="Spaepen S."/>
            <person name="Perticari A."/>
            <person name="Vazquez M."/>
            <person name="Wisniewski-Dye F."/>
            <person name="Watkins C."/>
            <person name="Martinez-Abarca F."/>
            <person name="Vanderleyden J."/>
            <person name="Cassan F."/>
        </authorList>
    </citation>
    <scope>NUCLEOTIDE SEQUENCE [LARGE SCALE GENOMIC DNA]</scope>
    <source>
        <strain evidence="8 9">Az39</strain>
        <plasmid evidence="8">AbAZ39_p5</plasmid>
    </source>
</reference>
<accession>A0A060DV47</accession>
<name>A0A060DV47_9PROT</name>
<dbReference type="UniPathway" id="UPA00124"/>
<dbReference type="EC" id="1.1.1.133" evidence="3 6"/>
<evidence type="ECO:0000256" key="1">
    <source>
        <dbReference type="ARBA" id="ARBA00004781"/>
    </source>
</evidence>
<dbReference type="InterPro" id="IPR029903">
    <property type="entry name" value="RmlD-like-bd"/>
</dbReference>
<comment type="catalytic activity">
    <reaction evidence="5 6">
        <text>dTDP-beta-L-rhamnose + NADP(+) = dTDP-4-dehydro-beta-L-rhamnose + NADPH + H(+)</text>
        <dbReference type="Rhea" id="RHEA:21796"/>
        <dbReference type="ChEBI" id="CHEBI:15378"/>
        <dbReference type="ChEBI" id="CHEBI:57510"/>
        <dbReference type="ChEBI" id="CHEBI:57783"/>
        <dbReference type="ChEBI" id="CHEBI:58349"/>
        <dbReference type="ChEBI" id="CHEBI:62830"/>
        <dbReference type="EC" id="1.1.1.133"/>
    </reaction>
</comment>
<evidence type="ECO:0000256" key="6">
    <source>
        <dbReference type="RuleBase" id="RU364082"/>
    </source>
</evidence>
<dbReference type="PANTHER" id="PTHR10491:SF4">
    <property type="entry name" value="METHIONINE ADENOSYLTRANSFERASE 2 SUBUNIT BETA"/>
    <property type="match status" value="1"/>
</dbReference>
<protein>
    <recommendedName>
        <fullName evidence="4 6">dTDP-4-dehydrorhamnose reductase</fullName>
        <ecNumber evidence="3 6">1.1.1.133</ecNumber>
    </recommendedName>
</protein>
<dbReference type="RefSeq" id="WP_040138469.1">
    <property type="nucleotide sequence ID" value="NZ_CP007798.1"/>
</dbReference>
<dbReference type="Gene3D" id="3.40.50.720">
    <property type="entry name" value="NAD(P)-binding Rossmann-like Domain"/>
    <property type="match status" value="1"/>
</dbReference>
<proteinExistence type="inferred from homology"/>
<dbReference type="InterPro" id="IPR005913">
    <property type="entry name" value="dTDP_dehydrorham_reduct"/>
</dbReference>
<dbReference type="Pfam" id="PF04321">
    <property type="entry name" value="RmlD_sub_bind"/>
    <property type="match status" value="1"/>
</dbReference>
<dbReference type="Proteomes" id="UP000027186">
    <property type="component" value="Plasmid AbAZ39_p5"/>
</dbReference>
<comment type="pathway">
    <text evidence="1 6">Carbohydrate biosynthesis; dTDP-L-rhamnose biosynthesis.</text>
</comment>
<evidence type="ECO:0000256" key="2">
    <source>
        <dbReference type="ARBA" id="ARBA00010944"/>
    </source>
</evidence>
<comment type="function">
    <text evidence="6">Catalyzes the reduction of dTDP-6-deoxy-L-lyxo-4-hexulose to yield dTDP-L-rhamnose.</text>
</comment>
<dbReference type="Gene3D" id="3.90.25.10">
    <property type="entry name" value="UDP-galactose 4-epimerase, domain 1"/>
    <property type="match status" value="1"/>
</dbReference>
<evidence type="ECO:0000259" key="7">
    <source>
        <dbReference type="Pfam" id="PF04321"/>
    </source>
</evidence>
<keyword evidence="6" id="KW-0521">NADP</keyword>
<feature type="domain" description="RmlD-like substrate binding" evidence="7">
    <location>
        <begin position="1"/>
        <end position="304"/>
    </location>
</feature>
<dbReference type="AlphaFoldDB" id="A0A060DV47"/>
<dbReference type="InterPro" id="IPR036291">
    <property type="entry name" value="NAD(P)-bd_dom_sf"/>
</dbReference>
<dbReference type="PANTHER" id="PTHR10491">
    <property type="entry name" value="DTDP-4-DEHYDRORHAMNOSE REDUCTASE"/>
    <property type="match status" value="1"/>
</dbReference>
<evidence type="ECO:0000256" key="3">
    <source>
        <dbReference type="ARBA" id="ARBA00012929"/>
    </source>
</evidence>
<dbReference type="KEGG" id="abq:ABAZ39_32915"/>
<keyword evidence="8" id="KW-0614">Plasmid</keyword>
<dbReference type="CDD" id="cd05254">
    <property type="entry name" value="dTDP_HR_like_SDR_e"/>
    <property type="match status" value="1"/>
</dbReference>
<dbReference type="NCBIfam" id="TIGR01214">
    <property type="entry name" value="rmlD"/>
    <property type="match status" value="1"/>
</dbReference>
<gene>
    <name evidence="8" type="ORF">ABAZ39_32915</name>
</gene>
<dbReference type="GO" id="GO:0019305">
    <property type="term" value="P:dTDP-rhamnose biosynthetic process"/>
    <property type="evidence" value="ECO:0007669"/>
    <property type="project" value="UniProtKB-UniPathway"/>
</dbReference>